<dbReference type="EMBL" id="SNVJ01000006">
    <property type="protein sequence ID" value="MXP63496.1"/>
    <property type="molecule type" value="Genomic_DNA"/>
</dbReference>
<evidence type="ECO:0000313" key="2">
    <source>
        <dbReference type="EMBL" id="MXP63496.1"/>
    </source>
</evidence>
<comment type="caution">
    <text evidence="2">The sequence shown here is derived from an EMBL/GenBank/DDBJ whole genome shotgun (WGS) entry which is preliminary data.</text>
</comment>
<keyword evidence="3" id="KW-1185">Reference proteome</keyword>
<protein>
    <submittedName>
        <fullName evidence="2">Serine hydrolase</fullName>
    </submittedName>
</protein>
<evidence type="ECO:0000259" key="1">
    <source>
        <dbReference type="Pfam" id="PF00144"/>
    </source>
</evidence>
<evidence type="ECO:0000313" key="3">
    <source>
        <dbReference type="Proteomes" id="UP000460715"/>
    </source>
</evidence>
<gene>
    <name evidence="2" type="ORF">E0493_09060</name>
</gene>
<dbReference type="InterPro" id="IPR050491">
    <property type="entry name" value="AmpC-like"/>
</dbReference>
<keyword evidence="2" id="KW-0378">Hydrolase</keyword>
<feature type="domain" description="Beta-lactamase-related" evidence="1">
    <location>
        <begin position="13"/>
        <end position="334"/>
    </location>
</feature>
<sequence>MDLDLTLIDRRVERLLAPYAGKAAPGMTIGVVRGGELVVHRSAGLASIEHGVPIGPATTFRIASVSKQFTCAAILMLAREGKIDIEANARTYLPELPDTGAVVTVAHLMHNVSGIRDMLEIMRQGGADLGVPVRPEDLLEGVCRQRGLNFAPGTRYLYSNSNFMLLGRIAERVSGQPLAAFLEQRIFAPLGMNATRMTESVHLAVPNLATGYFPAAEGFMRAPHAFPLHGEGGLVSSVQDLALWDRNLTTGRVGGDWLATELTRPAPFPDGAPNIYARGLILRPYRGVETVSHGGLWPGYKTEFLRVPSRGVTVIAIANHGGLNPNLLAHRALDAVLEGLPGIHPLPALPPKRELEKLAGRYFDEESASTVDIGLTPEGVPTFATNGMVVEAEGLADGRLTSPRSSSLFTVRPLGPDRIEVEQDAGHRRIWRRVAGGAALPEGLAATYFSEEMAARWTIAPEGDRLRCRVAGPVTHGGPWDVEGIEGDILRIHVPGTLYQAWLDARVLRAADGAITGLLVNGGRARQVRYRRV</sequence>
<dbReference type="PANTHER" id="PTHR46825:SF9">
    <property type="entry name" value="BETA-LACTAMASE-RELATED DOMAIN-CONTAINING PROTEIN"/>
    <property type="match status" value="1"/>
</dbReference>
<dbReference type="InterPro" id="IPR001466">
    <property type="entry name" value="Beta-lactam-related"/>
</dbReference>
<organism evidence="2 3">
    <name type="scientific">Teichococcus coralli</name>
    <dbReference type="NCBI Taxonomy" id="2545983"/>
    <lineage>
        <taxon>Bacteria</taxon>
        <taxon>Pseudomonadati</taxon>
        <taxon>Pseudomonadota</taxon>
        <taxon>Alphaproteobacteria</taxon>
        <taxon>Acetobacterales</taxon>
        <taxon>Roseomonadaceae</taxon>
        <taxon>Roseomonas</taxon>
    </lineage>
</organism>
<dbReference type="Pfam" id="PF00144">
    <property type="entry name" value="Beta-lactamase"/>
    <property type="match status" value="1"/>
</dbReference>
<dbReference type="OrthoDB" id="7791015at2"/>
<dbReference type="PANTHER" id="PTHR46825">
    <property type="entry name" value="D-ALANYL-D-ALANINE-CARBOXYPEPTIDASE/ENDOPEPTIDASE AMPH"/>
    <property type="match status" value="1"/>
</dbReference>
<dbReference type="SUPFAM" id="SSF56601">
    <property type="entry name" value="beta-lactamase/transpeptidase-like"/>
    <property type="match status" value="1"/>
</dbReference>
<accession>A0A845BBJ7</accession>
<reference evidence="2 3" key="1">
    <citation type="submission" date="2019-03" db="EMBL/GenBank/DDBJ databases">
        <title>Roseomonas sp. a novel Roseomonas species isolated from Sea whip Gorgonian.</title>
        <authorList>
            <person name="Li F."/>
            <person name="Pan X."/>
            <person name="Huang S."/>
            <person name="Li Z."/>
            <person name="Meng B."/>
        </authorList>
    </citation>
    <scope>NUCLEOTIDE SEQUENCE [LARGE SCALE GENOMIC DNA]</scope>
    <source>
        <strain evidence="2 3">M0104</strain>
    </source>
</reference>
<dbReference type="Gene3D" id="3.40.710.10">
    <property type="entry name" value="DD-peptidase/beta-lactamase superfamily"/>
    <property type="match status" value="1"/>
</dbReference>
<dbReference type="GO" id="GO:0016787">
    <property type="term" value="F:hydrolase activity"/>
    <property type="evidence" value="ECO:0007669"/>
    <property type="project" value="UniProtKB-KW"/>
</dbReference>
<dbReference type="Proteomes" id="UP000460715">
    <property type="component" value="Unassembled WGS sequence"/>
</dbReference>
<proteinExistence type="predicted"/>
<dbReference type="AlphaFoldDB" id="A0A845BBJ7"/>
<dbReference type="RefSeq" id="WP_160936621.1">
    <property type="nucleotide sequence ID" value="NZ_SNVJ01000006.1"/>
</dbReference>
<dbReference type="InterPro" id="IPR012338">
    <property type="entry name" value="Beta-lactam/transpept-like"/>
</dbReference>
<name>A0A845BBJ7_9PROT</name>